<name>A0AAV7PGB5_PLEWA</name>
<sequence>MPTFPAECRRCSRAQQDYLGKAGIHSSCGMRATEQGERVRGGRSTAPRTRRVYRVLAHASPLPMHLGIPTRHIVMFVLVYSLSHVLIVRSSNRSASRTRLDPARRVAHHSKGELLWFKFPGVHPAPSYKKPSERVGRPRGSTARHSQARPVVPKQGREVATALASTILQQVSGPGFLRTRHMGLMIHQAGAVGGRSRWALATACGRPRQSGAFLGHSVGRGQGKAHLSVWGRRPSCGLHTETRSVSRGPRGPGVHTLLPPSDVRYVQARPQLQVMAAASSPRFWLLCMCRTLQDVAPPRHPPVLGEVPALL</sequence>
<evidence type="ECO:0000313" key="3">
    <source>
        <dbReference type="Proteomes" id="UP001066276"/>
    </source>
</evidence>
<dbReference type="AlphaFoldDB" id="A0AAV7PGB5"/>
<comment type="caution">
    <text evidence="2">The sequence shown here is derived from an EMBL/GenBank/DDBJ whole genome shotgun (WGS) entry which is preliminary data.</text>
</comment>
<dbReference type="EMBL" id="JANPWB010000011">
    <property type="protein sequence ID" value="KAJ1127356.1"/>
    <property type="molecule type" value="Genomic_DNA"/>
</dbReference>
<accession>A0AAV7PGB5</accession>
<proteinExistence type="predicted"/>
<feature type="region of interest" description="Disordered" evidence="1">
    <location>
        <begin position="127"/>
        <end position="155"/>
    </location>
</feature>
<evidence type="ECO:0000313" key="2">
    <source>
        <dbReference type="EMBL" id="KAJ1127356.1"/>
    </source>
</evidence>
<dbReference type="Proteomes" id="UP001066276">
    <property type="component" value="Chromosome 7"/>
</dbReference>
<keyword evidence="3" id="KW-1185">Reference proteome</keyword>
<gene>
    <name evidence="2" type="ORF">NDU88_005759</name>
</gene>
<protein>
    <submittedName>
        <fullName evidence="2">Uncharacterized protein</fullName>
    </submittedName>
</protein>
<organism evidence="2 3">
    <name type="scientific">Pleurodeles waltl</name>
    <name type="common">Iberian ribbed newt</name>
    <dbReference type="NCBI Taxonomy" id="8319"/>
    <lineage>
        <taxon>Eukaryota</taxon>
        <taxon>Metazoa</taxon>
        <taxon>Chordata</taxon>
        <taxon>Craniata</taxon>
        <taxon>Vertebrata</taxon>
        <taxon>Euteleostomi</taxon>
        <taxon>Amphibia</taxon>
        <taxon>Batrachia</taxon>
        <taxon>Caudata</taxon>
        <taxon>Salamandroidea</taxon>
        <taxon>Salamandridae</taxon>
        <taxon>Pleurodelinae</taxon>
        <taxon>Pleurodeles</taxon>
    </lineage>
</organism>
<evidence type="ECO:0000256" key="1">
    <source>
        <dbReference type="SAM" id="MobiDB-lite"/>
    </source>
</evidence>
<reference evidence="2" key="1">
    <citation type="journal article" date="2022" name="bioRxiv">
        <title>Sequencing and chromosome-scale assembly of the giantPleurodeles waltlgenome.</title>
        <authorList>
            <person name="Brown T."/>
            <person name="Elewa A."/>
            <person name="Iarovenko S."/>
            <person name="Subramanian E."/>
            <person name="Araus A.J."/>
            <person name="Petzold A."/>
            <person name="Susuki M."/>
            <person name="Suzuki K.-i.T."/>
            <person name="Hayashi T."/>
            <person name="Toyoda A."/>
            <person name="Oliveira C."/>
            <person name="Osipova E."/>
            <person name="Leigh N.D."/>
            <person name="Simon A."/>
            <person name="Yun M.H."/>
        </authorList>
    </citation>
    <scope>NUCLEOTIDE SEQUENCE</scope>
    <source>
        <strain evidence="2">20211129_DDA</strain>
        <tissue evidence="2">Liver</tissue>
    </source>
</reference>